<sequence length="57" mass="6779">MKKNDYICNHGYTVSDRGYCENRGFESYSRYTKQTHFLDGRWGFDNLMSDCVKLDLV</sequence>
<dbReference type="AlphaFoldDB" id="B3T6V3"/>
<name>B3T6V3_9ARCH</name>
<organism evidence="1">
    <name type="scientific">uncultured marine crenarchaeote HF4000_APKG2O16</name>
    <dbReference type="NCBI Taxonomy" id="455582"/>
    <lineage>
        <taxon>Archaea</taxon>
        <taxon>Nitrososphaerota</taxon>
        <taxon>Nitrososphaeria</taxon>
        <taxon>Nitrosopumilales</taxon>
        <taxon>environmental samples</taxon>
    </lineage>
</organism>
<protein>
    <submittedName>
        <fullName evidence="1">Uncharacterized protein</fullName>
    </submittedName>
</protein>
<accession>B3T6V3</accession>
<dbReference type="EMBL" id="EU016627">
    <property type="protein sequence ID" value="ABZ08312.1"/>
    <property type="molecule type" value="Genomic_DNA"/>
</dbReference>
<proteinExistence type="predicted"/>
<evidence type="ECO:0000313" key="1">
    <source>
        <dbReference type="EMBL" id="ABZ08312.1"/>
    </source>
</evidence>
<reference evidence="1" key="1">
    <citation type="journal article" date="2008" name="ISME J.">
        <title>Genomic patterns of recombination, clonal divergence and environment in marine microbial populations.</title>
        <authorList>
            <person name="Konstantinidis K.T."/>
            <person name="Delong E.F."/>
        </authorList>
    </citation>
    <scope>NUCLEOTIDE SEQUENCE</scope>
</reference>
<gene>
    <name evidence="1" type="ORF">ALOHA_HF4000APKG2O16ctg2g2</name>
</gene>